<dbReference type="PATRIC" id="fig|1379739.3.peg.1916"/>
<dbReference type="CDD" id="cd02803">
    <property type="entry name" value="OYE_like_FMN_family"/>
    <property type="match status" value="1"/>
</dbReference>
<dbReference type="GO" id="GO:0016491">
    <property type="term" value="F:oxidoreductase activity"/>
    <property type="evidence" value="ECO:0007669"/>
    <property type="project" value="UniProtKB-KW"/>
</dbReference>
<keyword evidence="2" id="KW-0560">Oxidoreductase</keyword>
<evidence type="ECO:0000313" key="5">
    <source>
        <dbReference type="Proteomes" id="UP000032250"/>
    </source>
</evidence>
<feature type="domain" description="NADH:flavin oxidoreductase/NADH oxidase N-terminal" evidence="3">
    <location>
        <begin position="4"/>
        <end position="315"/>
    </location>
</feature>
<organism evidence="4 5">
    <name type="scientific">Clostridium botulinum B2 450</name>
    <dbReference type="NCBI Taxonomy" id="1379739"/>
    <lineage>
        <taxon>Bacteria</taxon>
        <taxon>Bacillati</taxon>
        <taxon>Bacillota</taxon>
        <taxon>Clostridia</taxon>
        <taxon>Eubacteriales</taxon>
        <taxon>Clostridiaceae</taxon>
        <taxon>Clostridium</taxon>
    </lineage>
</organism>
<reference evidence="4 5" key="1">
    <citation type="submission" date="2014-06" db="EMBL/GenBank/DDBJ databases">
        <title>Genome characterization of distinct group I Clostridium botulinum lineages.</title>
        <authorList>
            <person name="Giordani F."/>
            <person name="Anselmo A."/>
            <person name="Fillo S."/>
            <person name="Palozzi A.M."/>
            <person name="Fortunato A."/>
            <person name="Gentile B."/>
            <person name="Ciammaruconi A."/>
            <person name="Anniballi F."/>
            <person name="De Medici D."/>
            <person name="Lista F."/>
        </authorList>
    </citation>
    <scope>NUCLEOTIDE SEQUENCE [LARGE SCALE GENOMIC DNA]</scope>
    <source>
        <strain evidence="4 5">B2 450</strain>
    </source>
</reference>
<dbReference type="EMBL" id="JXSU01000007">
    <property type="protein sequence ID" value="KIS23511.1"/>
    <property type="molecule type" value="Genomic_DNA"/>
</dbReference>
<dbReference type="AlphaFoldDB" id="A0A0D1BXC6"/>
<evidence type="ECO:0000256" key="1">
    <source>
        <dbReference type="ARBA" id="ARBA00022630"/>
    </source>
</evidence>
<gene>
    <name evidence="4" type="ORF">N495_07855</name>
</gene>
<dbReference type="InterPro" id="IPR013785">
    <property type="entry name" value="Aldolase_TIM"/>
</dbReference>
<name>A0A0D1BXC6_CLOBO</name>
<dbReference type="HOGENOM" id="CLU_012153_2_3_9"/>
<dbReference type="PANTHER" id="PTHR43656">
    <property type="entry name" value="BINDING OXIDOREDUCTASE, PUTATIVE (AFU_ORTHOLOGUE AFUA_2G08260)-RELATED"/>
    <property type="match status" value="1"/>
</dbReference>
<dbReference type="OrthoDB" id="9772736at2"/>
<sequence>MKSLFDKTCIKTMELKNRFVRSATWEGMATEEGHITERLLNLYEELAKGGVGLIITSYTTIFDYDKPSLRILGIYDDSFIKEHKLLTDIIHKYGAKVLMQIVLGENYINNETGSEFYGLSENMPEDDIKAIVKSFAEAAKRAKESGFDGIQIHGAHGYFLSRTLSPLFNKRKDKYGGSVEKRGALILEVYDKIRKTVGEDFHISIKINCSDFEEGGATFKECEFVCRELSKKGIDSIEISGGGTIWTETNKKESIYKEYASKIAEQVDTPIILVGMNRSYNNMDQILNNSKIEYFSMARPFIREPDLINKFEKDENRKAKCISCGKCYGENGIRCIFNM</sequence>
<dbReference type="SUPFAM" id="SSF51395">
    <property type="entry name" value="FMN-linked oxidoreductases"/>
    <property type="match status" value="1"/>
</dbReference>
<proteinExistence type="predicted"/>
<evidence type="ECO:0000259" key="3">
    <source>
        <dbReference type="Pfam" id="PF00724"/>
    </source>
</evidence>
<dbReference type="InterPro" id="IPR051799">
    <property type="entry name" value="NADH_flavin_oxidoreductase"/>
</dbReference>
<dbReference type="Gene3D" id="3.20.20.70">
    <property type="entry name" value="Aldolase class I"/>
    <property type="match status" value="1"/>
</dbReference>
<comment type="caution">
    <text evidence="4">The sequence shown here is derived from an EMBL/GenBank/DDBJ whole genome shotgun (WGS) entry which is preliminary data.</text>
</comment>
<protein>
    <submittedName>
        <fullName evidence="4">Oxidoreductase</fullName>
    </submittedName>
</protein>
<dbReference type="Pfam" id="PF00724">
    <property type="entry name" value="Oxidored_FMN"/>
    <property type="match status" value="1"/>
</dbReference>
<dbReference type="InterPro" id="IPR001155">
    <property type="entry name" value="OxRdtase_FMN_N"/>
</dbReference>
<accession>A0A0D1BXC6</accession>
<dbReference type="Proteomes" id="UP000032250">
    <property type="component" value="Unassembled WGS sequence"/>
</dbReference>
<evidence type="ECO:0000313" key="4">
    <source>
        <dbReference type="EMBL" id="KIS23511.1"/>
    </source>
</evidence>
<dbReference type="RefSeq" id="WP_043031846.1">
    <property type="nucleotide sequence ID" value="NZ_JXSU01000007.1"/>
</dbReference>
<dbReference type="GO" id="GO:0010181">
    <property type="term" value="F:FMN binding"/>
    <property type="evidence" value="ECO:0007669"/>
    <property type="project" value="InterPro"/>
</dbReference>
<evidence type="ECO:0000256" key="2">
    <source>
        <dbReference type="ARBA" id="ARBA00023002"/>
    </source>
</evidence>
<keyword evidence="1" id="KW-0285">Flavoprotein</keyword>
<dbReference type="PANTHER" id="PTHR43656:SF2">
    <property type="entry name" value="BINDING OXIDOREDUCTASE, PUTATIVE (AFU_ORTHOLOGUE AFUA_2G08260)-RELATED"/>
    <property type="match status" value="1"/>
</dbReference>